<dbReference type="AlphaFoldDB" id="A0AA37SWX0"/>
<evidence type="ECO:0000313" key="2">
    <source>
        <dbReference type="EMBL" id="GLR19428.1"/>
    </source>
</evidence>
<dbReference type="SUPFAM" id="SSF48452">
    <property type="entry name" value="TPR-like"/>
    <property type="match status" value="1"/>
</dbReference>
<dbReference type="Gene3D" id="1.25.40.390">
    <property type="match status" value="1"/>
</dbReference>
<dbReference type="InterPro" id="IPR011990">
    <property type="entry name" value="TPR-like_helical_dom_sf"/>
</dbReference>
<reference evidence="2" key="1">
    <citation type="journal article" date="2014" name="Int. J. Syst. Evol. Microbiol.">
        <title>Complete genome sequence of Corynebacterium casei LMG S-19264T (=DSM 44701T), isolated from a smear-ripened cheese.</title>
        <authorList>
            <consortium name="US DOE Joint Genome Institute (JGI-PGF)"/>
            <person name="Walter F."/>
            <person name="Albersmeier A."/>
            <person name="Kalinowski J."/>
            <person name="Ruckert C."/>
        </authorList>
    </citation>
    <scope>NUCLEOTIDE SEQUENCE</scope>
    <source>
        <strain evidence="2">NBRC 108769</strain>
    </source>
</reference>
<sequence>MKFYIKSLYLFCAVAVLASCGDFGDLNVNPNAPTKVGTETLLTSAQRTVSSAVGAVSPELFVQHMSEITYTEGSRYQDVIADFNGWYTGALANLQHIIDLNENPETAGEVLSGGSNANQIGVARIMKAYYFDILVQRWGPVPYSEALKGGSNLGPAYDSEASIYADLFKELEEAAAQLGSGAVAGDIILGGDTDEWKLFANTLRAKIALRLSDVDEGTAKAQFTSAVNAGIFDRTVVYQYLEETANQNPWYGRFVTRQDFAISNTLYDFMIATNDDRLVNFADPANSSGEIVAMPYGLENSDVAPADVSFPNSTYVRAQGVGIPIFSLAQIEFMLAEAAARGWISDDAEAHYNAAIAASMNQWGIDDQDAIDKFIAQDNVAYDAANWKESIGLQKWVALYNQGYDAWVNWRKLDFPVLQPAENPLNVSEQIPLRNMYPESEATVNEENYKAILSTFGGADSDGIRLYWDVN</sequence>
<dbReference type="InterPro" id="IPR041662">
    <property type="entry name" value="SusD-like_2"/>
</dbReference>
<proteinExistence type="predicted"/>
<dbReference type="EMBL" id="BSOH01000027">
    <property type="protein sequence ID" value="GLR19428.1"/>
    <property type="molecule type" value="Genomic_DNA"/>
</dbReference>
<dbReference type="PROSITE" id="PS51257">
    <property type="entry name" value="PROKAR_LIPOPROTEIN"/>
    <property type="match status" value="1"/>
</dbReference>
<accession>A0AA37SWX0</accession>
<reference evidence="2" key="2">
    <citation type="submission" date="2023-01" db="EMBL/GenBank/DDBJ databases">
        <title>Draft genome sequence of Portibacter lacus strain NBRC 108769.</title>
        <authorList>
            <person name="Sun Q."/>
            <person name="Mori K."/>
        </authorList>
    </citation>
    <scope>NUCLEOTIDE SEQUENCE</scope>
    <source>
        <strain evidence="2">NBRC 108769</strain>
    </source>
</reference>
<evidence type="ECO:0000313" key="3">
    <source>
        <dbReference type="Proteomes" id="UP001156666"/>
    </source>
</evidence>
<evidence type="ECO:0008006" key="4">
    <source>
        <dbReference type="Google" id="ProtNLM"/>
    </source>
</evidence>
<feature type="chain" id="PRO_5041244575" description="SusD/RagB family nutrient-binding outer membrane lipoprotein" evidence="1">
    <location>
        <begin position="19"/>
        <end position="471"/>
    </location>
</feature>
<dbReference type="Proteomes" id="UP001156666">
    <property type="component" value="Unassembled WGS sequence"/>
</dbReference>
<keyword evidence="3" id="KW-1185">Reference proteome</keyword>
<dbReference type="RefSeq" id="WP_235291874.1">
    <property type="nucleotide sequence ID" value="NZ_BSOH01000027.1"/>
</dbReference>
<organism evidence="2 3">
    <name type="scientific">Portibacter lacus</name>
    <dbReference type="NCBI Taxonomy" id="1099794"/>
    <lineage>
        <taxon>Bacteria</taxon>
        <taxon>Pseudomonadati</taxon>
        <taxon>Bacteroidota</taxon>
        <taxon>Saprospiria</taxon>
        <taxon>Saprospirales</taxon>
        <taxon>Haliscomenobacteraceae</taxon>
        <taxon>Portibacter</taxon>
    </lineage>
</organism>
<gene>
    <name evidence="2" type="ORF">GCM10007940_40440</name>
</gene>
<name>A0AA37SWX0_9BACT</name>
<keyword evidence="1" id="KW-0732">Signal</keyword>
<feature type="signal peptide" evidence="1">
    <location>
        <begin position="1"/>
        <end position="18"/>
    </location>
</feature>
<protein>
    <recommendedName>
        <fullName evidence="4">SusD/RagB family nutrient-binding outer membrane lipoprotein</fullName>
    </recommendedName>
</protein>
<comment type="caution">
    <text evidence="2">The sequence shown here is derived from an EMBL/GenBank/DDBJ whole genome shotgun (WGS) entry which is preliminary data.</text>
</comment>
<evidence type="ECO:0000256" key="1">
    <source>
        <dbReference type="SAM" id="SignalP"/>
    </source>
</evidence>
<dbReference type="Pfam" id="PF12771">
    <property type="entry name" value="SusD-like_2"/>
    <property type="match status" value="1"/>
</dbReference>